<gene>
    <name evidence="4" type="primary">g10204</name>
    <name evidence="4" type="ORF">VP750_LOCUS9179</name>
</gene>
<dbReference type="PANTHER" id="PTHR23056">
    <property type="entry name" value="CALCINEURIN B"/>
    <property type="match status" value="1"/>
</dbReference>
<dbReference type="InterPro" id="IPR045198">
    <property type="entry name" value="CNBL1-10"/>
</dbReference>
<dbReference type="CDD" id="cd00051">
    <property type="entry name" value="EFh"/>
    <property type="match status" value="1"/>
</dbReference>
<protein>
    <submittedName>
        <fullName evidence="4">G10204 protein</fullName>
    </submittedName>
</protein>
<evidence type="ECO:0000256" key="2">
    <source>
        <dbReference type="ARBA" id="ARBA00023774"/>
    </source>
</evidence>
<evidence type="ECO:0000313" key="5">
    <source>
        <dbReference type="Proteomes" id="UP001497392"/>
    </source>
</evidence>
<feature type="domain" description="EF-hand" evidence="3">
    <location>
        <begin position="103"/>
        <end position="138"/>
    </location>
</feature>
<reference evidence="4 5" key="1">
    <citation type="submission" date="2024-06" db="EMBL/GenBank/DDBJ databases">
        <authorList>
            <person name="Kraege A."/>
            <person name="Thomma B."/>
        </authorList>
    </citation>
    <scope>NUCLEOTIDE SEQUENCE [LARGE SCALE GENOMIC DNA]</scope>
</reference>
<sequence>MGCIGSKPKLGGNFASHEQLAQETHFSIDEVYALEELFKELSNRLHKDGLIHKDEFALALFKLHGKENLFVDRVFKIFDSKQNDVVDFEEFVRALSVFHPKAPLNEKADFAFKIYDLKDTGVIERDEVKRLLAALLQENPAIDLDDEEIDDIVDQTFEEADLAGDGIISLEEWHTLVINSPDIIGYMTLPILNQVTVLYPSFIFNARRKYDKSRRGDPSCASTFAGEKVDGDMPFRVGEHSFDAIPRQKSISAM</sequence>
<comment type="similarity">
    <text evidence="2">Belongs to the calcineurin regulatory subunit family.</text>
</comment>
<name>A0ABP1GAW8_9CHLO</name>
<feature type="domain" description="EF-hand" evidence="3">
    <location>
        <begin position="66"/>
        <end position="101"/>
    </location>
</feature>
<keyword evidence="1" id="KW-0677">Repeat</keyword>
<evidence type="ECO:0000256" key="1">
    <source>
        <dbReference type="ARBA" id="ARBA00022737"/>
    </source>
</evidence>
<evidence type="ECO:0000313" key="4">
    <source>
        <dbReference type="EMBL" id="CAL5227273.1"/>
    </source>
</evidence>
<dbReference type="InterPro" id="IPR011992">
    <property type="entry name" value="EF-hand-dom_pair"/>
</dbReference>
<feature type="domain" description="EF-hand" evidence="3">
    <location>
        <begin position="148"/>
        <end position="183"/>
    </location>
</feature>
<dbReference type="InterPro" id="IPR002048">
    <property type="entry name" value="EF_hand_dom"/>
</dbReference>
<evidence type="ECO:0000259" key="3">
    <source>
        <dbReference type="PROSITE" id="PS50222"/>
    </source>
</evidence>
<proteinExistence type="inferred from homology"/>
<dbReference type="EMBL" id="CAXHTA020000017">
    <property type="protein sequence ID" value="CAL5227273.1"/>
    <property type="molecule type" value="Genomic_DNA"/>
</dbReference>
<dbReference type="Proteomes" id="UP001497392">
    <property type="component" value="Unassembled WGS sequence"/>
</dbReference>
<organism evidence="4 5">
    <name type="scientific">Coccomyxa viridis</name>
    <dbReference type="NCBI Taxonomy" id="1274662"/>
    <lineage>
        <taxon>Eukaryota</taxon>
        <taxon>Viridiplantae</taxon>
        <taxon>Chlorophyta</taxon>
        <taxon>core chlorophytes</taxon>
        <taxon>Trebouxiophyceae</taxon>
        <taxon>Trebouxiophyceae incertae sedis</taxon>
        <taxon>Coccomyxaceae</taxon>
        <taxon>Coccomyxa</taxon>
    </lineage>
</organism>
<comment type="caution">
    <text evidence="4">The sequence shown here is derived from an EMBL/GenBank/DDBJ whole genome shotgun (WGS) entry which is preliminary data.</text>
</comment>
<dbReference type="Pfam" id="PF13499">
    <property type="entry name" value="EF-hand_7"/>
    <property type="match status" value="1"/>
</dbReference>
<dbReference type="PRINTS" id="PR00450">
    <property type="entry name" value="RECOVERIN"/>
</dbReference>
<dbReference type="SUPFAM" id="SSF47473">
    <property type="entry name" value="EF-hand"/>
    <property type="match status" value="1"/>
</dbReference>
<keyword evidence="5" id="KW-1185">Reference proteome</keyword>
<dbReference type="PROSITE" id="PS50222">
    <property type="entry name" value="EF_HAND_2"/>
    <property type="match status" value="3"/>
</dbReference>
<accession>A0ABP1GAW8</accession>
<dbReference type="PANTHER" id="PTHR23056:SF110">
    <property type="entry name" value="CALMODULIN"/>
    <property type="match status" value="1"/>
</dbReference>
<dbReference type="Gene3D" id="1.10.238.10">
    <property type="entry name" value="EF-hand"/>
    <property type="match status" value="1"/>
</dbReference>
<dbReference type="SMART" id="SM00054">
    <property type="entry name" value="EFh"/>
    <property type="match status" value="3"/>
</dbReference>